<name>A0ABP8EL27_9MICO</name>
<dbReference type="EMBL" id="BAABAZ010000006">
    <property type="protein sequence ID" value="GAA4284654.1"/>
    <property type="molecule type" value="Genomic_DNA"/>
</dbReference>
<evidence type="ECO:0000313" key="2">
    <source>
        <dbReference type="Proteomes" id="UP001501586"/>
    </source>
</evidence>
<organism evidence="1 2">
    <name type="scientific">Brevibacterium daeguense</name>
    <dbReference type="NCBI Taxonomy" id="909936"/>
    <lineage>
        <taxon>Bacteria</taxon>
        <taxon>Bacillati</taxon>
        <taxon>Actinomycetota</taxon>
        <taxon>Actinomycetes</taxon>
        <taxon>Micrococcales</taxon>
        <taxon>Brevibacteriaceae</taxon>
        <taxon>Brevibacterium</taxon>
    </lineage>
</organism>
<comment type="caution">
    <text evidence="1">The sequence shown here is derived from an EMBL/GenBank/DDBJ whole genome shotgun (WGS) entry which is preliminary data.</text>
</comment>
<evidence type="ECO:0000313" key="1">
    <source>
        <dbReference type="EMBL" id="GAA4284654.1"/>
    </source>
</evidence>
<sequence>MTVGGDYSALESCAARYPGLRTDYEGANSDVRAALQEASGASGDPGVAMSIDAVDERVFFTLATLPEVISVTGGIVQANANNLRGAFG</sequence>
<dbReference type="RefSeq" id="WP_236862634.1">
    <property type="nucleotide sequence ID" value="NZ_BAABAZ010000006.1"/>
</dbReference>
<proteinExistence type="predicted"/>
<protein>
    <submittedName>
        <fullName evidence="1">Uncharacterized protein</fullName>
    </submittedName>
</protein>
<accession>A0ABP8EL27</accession>
<keyword evidence="2" id="KW-1185">Reference proteome</keyword>
<reference evidence="2" key="1">
    <citation type="journal article" date="2019" name="Int. J. Syst. Evol. Microbiol.">
        <title>The Global Catalogue of Microorganisms (GCM) 10K type strain sequencing project: providing services to taxonomists for standard genome sequencing and annotation.</title>
        <authorList>
            <consortium name="The Broad Institute Genomics Platform"/>
            <consortium name="The Broad Institute Genome Sequencing Center for Infectious Disease"/>
            <person name="Wu L."/>
            <person name="Ma J."/>
        </authorList>
    </citation>
    <scope>NUCLEOTIDE SEQUENCE [LARGE SCALE GENOMIC DNA]</scope>
    <source>
        <strain evidence="2">JCM 17458</strain>
    </source>
</reference>
<gene>
    <name evidence="1" type="ORF">GCM10022261_21850</name>
</gene>
<dbReference type="Proteomes" id="UP001501586">
    <property type="component" value="Unassembled WGS sequence"/>
</dbReference>